<keyword evidence="1" id="KW-1133">Transmembrane helix</keyword>
<evidence type="ECO:0000313" key="3">
    <source>
        <dbReference type="Proteomes" id="UP001595823"/>
    </source>
</evidence>
<proteinExistence type="predicted"/>
<feature type="transmembrane region" description="Helical" evidence="1">
    <location>
        <begin position="95"/>
        <end position="114"/>
    </location>
</feature>
<reference evidence="3" key="1">
    <citation type="journal article" date="2019" name="Int. J. Syst. Evol. Microbiol.">
        <title>The Global Catalogue of Microorganisms (GCM) 10K type strain sequencing project: providing services to taxonomists for standard genome sequencing and annotation.</title>
        <authorList>
            <consortium name="The Broad Institute Genomics Platform"/>
            <consortium name="The Broad Institute Genome Sequencing Center for Infectious Disease"/>
            <person name="Wu L."/>
            <person name="Ma J."/>
        </authorList>
    </citation>
    <scope>NUCLEOTIDE SEQUENCE [LARGE SCALE GENOMIC DNA]</scope>
    <source>
        <strain evidence="3">IBRC-M 10908</strain>
    </source>
</reference>
<feature type="transmembrane region" description="Helical" evidence="1">
    <location>
        <begin position="35"/>
        <end position="54"/>
    </location>
</feature>
<dbReference type="InterPro" id="IPR021218">
    <property type="entry name" value="DUF2784"/>
</dbReference>
<name>A0ABV8TVM8_9ACTN</name>
<organism evidence="2 3">
    <name type="scientific">Salininema proteolyticum</name>
    <dbReference type="NCBI Taxonomy" id="1607685"/>
    <lineage>
        <taxon>Bacteria</taxon>
        <taxon>Bacillati</taxon>
        <taxon>Actinomycetota</taxon>
        <taxon>Actinomycetes</taxon>
        <taxon>Glycomycetales</taxon>
        <taxon>Glycomycetaceae</taxon>
        <taxon>Salininema</taxon>
    </lineage>
</organism>
<evidence type="ECO:0000256" key="1">
    <source>
        <dbReference type="SAM" id="Phobius"/>
    </source>
</evidence>
<accession>A0ABV8TVM8</accession>
<dbReference type="Pfam" id="PF10861">
    <property type="entry name" value="DUF2784"/>
    <property type="match status" value="1"/>
</dbReference>
<dbReference type="RefSeq" id="WP_380618850.1">
    <property type="nucleotide sequence ID" value="NZ_JBHSDK010000009.1"/>
</dbReference>
<comment type="caution">
    <text evidence="2">The sequence shown here is derived from an EMBL/GenBank/DDBJ whole genome shotgun (WGS) entry which is preliminary data.</text>
</comment>
<dbReference type="EMBL" id="JBHSDK010000009">
    <property type="protein sequence ID" value="MFC4334800.1"/>
    <property type="molecule type" value="Genomic_DNA"/>
</dbReference>
<feature type="transmembrane region" description="Helical" evidence="1">
    <location>
        <begin position="6"/>
        <end position="28"/>
    </location>
</feature>
<protein>
    <submittedName>
        <fullName evidence="2">DUF2784 domain-containing protein</fullName>
    </submittedName>
</protein>
<evidence type="ECO:0000313" key="2">
    <source>
        <dbReference type="EMBL" id="MFC4334800.1"/>
    </source>
</evidence>
<keyword evidence="1" id="KW-0472">Membrane</keyword>
<keyword evidence="3" id="KW-1185">Reference proteome</keyword>
<keyword evidence="1" id="KW-0812">Transmembrane</keyword>
<gene>
    <name evidence="2" type="ORF">ACFPET_06280</name>
</gene>
<dbReference type="Proteomes" id="UP001595823">
    <property type="component" value="Unassembled WGS sequence"/>
</dbReference>
<sequence length="123" mass="13627">MADAVLADIVMAVHFAFVVYVPLGGFLAWKWPKTWFLHVPATIYALAIVTWDFTCPLTPLENHLRERAGQDPLEPAGFMATYIEGVVYPESAVPLIRVLTGLAIITSWVGGIVLHRRRALARA</sequence>